<dbReference type="Proteomes" id="UP001169027">
    <property type="component" value="Unassembled WGS sequence"/>
</dbReference>
<keyword evidence="1" id="KW-0732">Signal</keyword>
<gene>
    <name evidence="2" type="ORF">Q2T77_08360</name>
</gene>
<sequence length="161" mass="15707">MKTAAALACALALALPLAASAAGPAGKAMTTAPMKSNGSGVQVQYRVDGTPEAGRPVAVVLGFDGIAAAGATVRIATEGGLALAGIETTRSLPAGQATTWTVEVLPAATGIGYLNVFTTQGGATSATSIPVSVGKPSATMPASGALKQSTDGEKILPMQVK</sequence>
<feature type="signal peptide" evidence="1">
    <location>
        <begin position="1"/>
        <end position="21"/>
    </location>
</feature>
<accession>A0ABT8S068</accession>
<protein>
    <submittedName>
        <fullName evidence="2">Uncharacterized protein</fullName>
    </submittedName>
</protein>
<organism evidence="2 3">
    <name type="scientific">Variovorax ginsengisoli</name>
    <dbReference type="NCBI Taxonomy" id="363844"/>
    <lineage>
        <taxon>Bacteria</taxon>
        <taxon>Pseudomonadati</taxon>
        <taxon>Pseudomonadota</taxon>
        <taxon>Betaproteobacteria</taxon>
        <taxon>Burkholderiales</taxon>
        <taxon>Comamonadaceae</taxon>
        <taxon>Variovorax</taxon>
    </lineage>
</organism>
<keyword evidence="3" id="KW-1185">Reference proteome</keyword>
<evidence type="ECO:0000313" key="2">
    <source>
        <dbReference type="EMBL" id="MDO1532299.1"/>
    </source>
</evidence>
<dbReference type="RefSeq" id="WP_301806661.1">
    <property type="nucleotide sequence ID" value="NZ_JAUJZH010000004.1"/>
</dbReference>
<dbReference type="EMBL" id="JAUKVY010000004">
    <property type="protein sequence ID" value="MDO1532299.1"/>
    <property type="molecule type" value="Genomic_DNA"/>
</dbReference>
<comment type="caution">
    <text evidence="2">The sequence shown here is derived from an EMBL/GenBank/DDBJ whole genome shotgun (WGS) entry which is preliminary data.</text>
</comment>
<proteinExistence type="predicted"/>
<evidence type="ECO:0000256" key="1">
    <source>
        <dbReference type="SAM" id="SignalP"/>
    </source>
</evidence>
<feature type="chain" id="PRO_5045251572" evidence="1">
    <location>
        <begin position="22"/>
        <end position="161"/>
    </location>
</feature>
<name>A0ABT8S068_9BURK</name>
<reference evidence="2" key="1">
    <citation type="submission" date="2023-06" db="EMBL/GenBank/DDBJ databases">
        <authorList>
            <person name="Jiang Y."/>
            <person name="Liu Q."/>
        </authorList>
    </citation>
    <scope>NUCLEOTIDE SEQUENCE</scope>
    <source>
        <strain evidence="2">CGMCC 1.12090</strain>
    </source>
</reference>
<evidence type="ECO:0000313" key="3">
    <source>
        <dbReference type="Proteomes" id="UP001169027"/>
    </source>
</evidence>